<feature type="region of interest" description="Disordered" evidence="6">
    <location>
        <begin position="662"/>
        <end position="695"/>
    </location>
</feature>
<dbReference type="InterPro" id="IPR040086">
    <property type="entry name" value="MJ0683-like"/>
</dbReference>
<evidence type="ECO:0000256" key="3">
    <source>
        <dbReference type="ARBA" id="ARBA00023000"/>
    </source>
</evidence>
<evidence type="ECO:0000259" key="7">
    <source>
        <dbReference type="PROSITE" id="PS50819"/>
    </source>
</evidence>
<evidence type="ECO:0000256" key="4">
    <source>
        <dbReference type="ARBA" id="ARBA00023004"/>
    </source>
</evidence>
<keyword evidence="4" id="KW-0408">Iron</keyword>
<name>A0ABT4RHH2_9ACTN</name>
<protein>
    <recommendedName>
        <fullName evidence="7">DOD-type homing endonuclease domain-containing protein</fullName>
    </recommendedName>
</protein>
<dbReference type="InterPro" id="IPR030934">
    <property type="entry name" value="Intein_C"/>
</dbReference>
<evidence type="ECO:0000256" key="1">
    <source>
        <dbReference type="ARBA" id="ARBA00022723"/>
    </source>
</evidence>
<dbReference type="SMART" id="SM00305">
    <property type="entry name" value="HintC"/>
    <property type="match status" value="1"/>
</dbReference>
<dbReference type="Proteomes" id="UP001147700">
    <property type="component" value="Unassembled WGS sequence"/>
</dbReference>
<sequence length="695" mass="76540">MRWSSQVIERDDAGRLPGLGDTVVRRFDAPEALDMRFHEVRTKSALNRVPAASRVPFNWTVNPYRGCSHACVYCLAGDTQILLADGGVRELADLRVGDRIYGTRKRRFVETEVLAHWPPRRSAYGVTLEAGTELRASGAHRFPSRGGWSFVAAADGACAGRPVAERLVGPSARSSGHRAGAALLAPPVAVGTRRRGRSSAAGGRRVLAVGDRLAGVGQFAEGPVEDVDYRRGYLCGAIHGDDHLFRLTPAGREALERVDLYLAELGLTMTAAAVAGYREVRAARPSAESLRQVLTWPWDASEQWGKGFLAGVFDADGSSGEAVRLENSDPAVLRRAADSLRVLGFHFVSENAQTLRLLGGSANHLRFFHTVWPAVRRKCTIAGRAVKFPGSLRVTSVEPLGLEIPMYDITTGTGDFIANGVVSHNCFARPTHEYLELDAGRDFEREIVVKVNVPEVLRAELRRPSWKGESVALGTNTDPYQWVEGRYKLMRGIWEAFRDHHNPCSVLTKSPLILRDVDLLKQIAEVTDISACLSVPTLDEKAWRATEPHTPHPRARLEAVAELNRNGIPTGVLIAPLIPGINDSPDQVEQIVELATEANASYIGGQTLFLAGPVRKIFMDWLRDYRPDLVPRYERLYAKSSRLTPAERHKIEAAAGAPWLRPDREMDPFRRHRGGPTPPPLMPTPIPRVKQGTLF</sequence>
<dbReference type="PROSITE" id="PS50819">
    <property type="entry name" value="INTEIN_ENDONUCLEASE"/>
    <property type="match status" value="1"/>
</dbReference>
<dbReference type="PROSITE" id="PS50817">
    <property type="entry name" value="INTEIN_N_TER"/>
    <property type="match status" value="1"/>
</dbReference>
<dbReference type="InterPro" id="IPR003587">
    <property type="entry name" value="Hint_dom_N"/>
</dbReference>
<dbReference type="InterPro" id="IPR004042">
    <property type="entry name" value="Intein_endonuc_central"/>
</dbReference>
<keyword evidence="3" id="KW-0651">Protein splicing</keyword>
<dbReference type="InterPro" id="IPR006141">
    <property type="entry name" value="Intein_N"/>
</dbReference>
<proteinExistence type="predicted"/>
<feature type="compositionally biased region" description="Pro residues" evidence="6">
    <location>
        <begin position="676"/>
        <end position="686"/>
    </location>
</feature>
<evidence type="ECO:0000256" key="5">
    <source>
        <dbReference type="ARBA" id="ARBA00023014"/>
    </source>
</evidence>
<dbReference type="SUPFAM" id="SSF51294">
    <property type="entry name" value="Hedgehog/intein (Hint) domain"/>
    <property type="match status" value="1"/>
</dbReference>
<keyword evidence="5" id="KW-0411">Iron-sulfur</keyword>
<dbReference type="SMART" id="SM00306">
    <property type="entry name" value="HintN"/>
    <property type="match status" value="1"/>
</dbReference>
<keyword evidence="2" id="KW-0068">Autocatalytic cleavage</keyword>
<dbReference type="Gene3D" id="3.80.30.30">
    <property type="match status" value="1"/>
</dbReference>
<accession>A0ABT4RHH2</accession>
<dbReference type="InterPro" id="IPR003586">
    <property type="entry name" value="Hint_dom_C"/>
</dbReference>
<evidence type="ECO:0000256" key="6">
    <source>
        <dbReference type="SAM" id="MobiDB-lite"/>
    </source>
</evidence>
<dbReference type="CDD" id="cd00081">
    <property type="entry name" value="Hint"/>
    <property type="match status" value="1"/>
</dbReference>
<reference evidence="8" key="1">
    <citation type="submission" date="2022-10" db="EMBL/GenBank/DDBJ databases">
        <title>The WGS of Solirubrobacter sp. CPCC 204708.</title>
        <authorList>
            <person name="Jiang Z."/>
        </authorList>
    </citation>
    <scope>NUCLEOTIDE SEQUENCE</scope>
    <source>
        <strain evidence="8">CPCC 204708</strain>
    </source>
</reference>
<dbReference type="PANTHER" id="PTHR43432:SF3">
    <property type="entry name" value="SLR0285 PROTEIN"/>
    <property type="match status" value="1"/>
</dbReference>
<feature type="domain" description="DOD-type homing endonuclease" evidence="7">
    <location>
        <begin position="234"/>
        <end position="345"/>
    </location>
</feature>
<dbReference type="NCBIfam" id="TIGR01443">
    <property type="entry name" value="intein_Cterm"/>
    <property type="match status" value="1"/>
</dbReference>
<comment type="caution">
    <text evidence="8">The sequence shown here is derived from an EMBL/GenBank/DDBJ whole genome shotgun (WGS) entry which is preliminary data.</text>
</comment>
<dbReference type="Gene3D" id="2.170.16.10">
    <property type="entry name" value="Hedgehog/Intein (Hint) domain"/>
    <property type="match status" value="1"/>
</dbReference>
<evidence type="ECO:0000313" key="8">
    <source>
        <dbReference type="EMBL" id="MDA0138000.1"/>
    </source>
</evidence>
<dbReference type="PROSITE" id="PS50818">
    <property type="entry name" value="INTEIN_C_TER"/>
    <property type="match status" value="1"/>
</dbReference>
<dbReference type="RefSeq" id="WP_270006332.1">
    <property type="nucleotide sequence ID" value="NZ_JAPCID010000012.1"/>
</dbReference>
<keyword evidence="1" id="KW-0479">Metal-binding</keyword>
<gene>
    <name evidence="8" type="ORF">OJ962_10845</name>
</gene>
<keyword evidence="9" id="KW-1185">Reference proteome</keyword>
<evidence type="ECO:0000313" key="9">
    <source>
        <dbReference type="Proteomes" id="UP001147700"/>
    </source>
</evidence>
<evidence type="ECO:0000256" key="2">
    <source>
        <dbReference type="ARBA" id="ARBA00022813"/>
    </source>
</evidence>
<dbReference type="EMBL" id="JAPCID010000012">
    <property type="protein sequence ID" value="MDA0138000.1"/>
    <property type="molecule type" value="Genomic_DNA"/>
</dbReference>
<dbReference type="InterPro" id="IPR036844">
    <property type="entry name" value="Hint_dom_sf"/>
</dbReference>
<dbReference type="PANTHER" id="PTHR43432">
    <property type="entry name" value="SLR0285 PROTEIN"/>
    <property type="match status" value="1"/>
</dbReference>
<organism evidence="8 9">
    <name type="scientific">Solirubrobacter deserti</name>
    <dbReference type="NCBI Taxonomy" id="2282478"/>
    <lineage>
        <taxon>Bacteria</taxon>
        <taxon>Bacillati</taxon>
        <taxon>Actinomycetota</taxon>
        <taxon>Thermoleophilia</taxon>
        <taxon>Solirubrobacterales</taxon>
        <taxon>Solirubrobacteraceae</taxon>
        <taxon>Solirubrobacter</taxon>
    </lineage>
</organism>